<comment type="similarity">
    <text evidence="8">Belongs to the binding-protein-dependent transport system permease family. LivHM subfamily.</text>
</comment>
<comment type="subcellular location">
    <subcellularLocation>
        <location evidence="1">Cell membrane</location>
        <topology evidence="1">Multi-pass membrane protein</topology>
    </subcellularLocation>
</comment>
<evidence type="ECO:0000313" key="10">
    <source>
        <dbReference type="EMBL" id="OAE99618.1"/>
    </source>
</evidence>
<evidence type="ECO:0000256" key="3">
    <source>
        <dbReference type="ARBA" id="ARBA00022475"/>
    </source>
</evidence>
<dbReference type="PANTHER" id="PTHR11795">
    <property type="entry name" value="BRANCHED-CHAIN AMINO ACID TRANSPORT SYSTEM PERMEASE PROTEIN LIVH"/>
    <property type="match status" value="1"/>
</dbReference>
<dbReference type="AlphaFoldDB" id="A0A176Y7Q7"/>
<feature type="transmembrane region" description="Helical" evidence="9">
    <location>
        <begin position="73"/>
        <end position="93"/>
    </location>
</feature>
<evidence type="ECO:0008006" key="12">
    <source>
        <dbReference type="Google" id="ProtNLM"/>
    </source>
</evidence>
<evidence type="ECO:0000256" key="4">
    <source>
        <dbReference type="ARBA" id="ARBA00022692"/>
    </source>
</evidence>
<comment type="caution">
    <text evidence="10">The sequence shown here is derived from an EMBL/GenBank/DDBJ whole genome shotgun (WGS) entry which is preliminary data.</text>
</comment>
<keyword evidence="7 9" id="KW-0472">Membrane</keyword>
<feature type="transmembrane region" description="Helical" evidence="9">
    <location>
        <begin position="105"/>
        <end position="124"/>
    </location>
</feature>
<feature type="transmembrane region" description="Helical" evidence="9">
    <location>
        <begin position="232"/>
        <end position="260"/>
    </location>
</feature>
<evidence type="ECO:0000256" key="9">
    <source>
        <dbReference type="SAM" id="Phobius"/>
    </source>
</evidence>
<evidence type="ECO:0000256" key="2">
    <source>
        <dbReference type="ARBA" id="ARBA00022448"/>
    </source>
</evidence>
<keyword evidence="6 9" id="KW-1133">Transmembrane helix</keyword>
<reference evidence="10 11" key="1">
    <citation type="submission" date="2016-03" db="EMBL/GenBank/DDBJ databases">
        <title>Draft Genome Sequence of the Strain BR 10245 (Bradyrhizobium sp.) isolated from nodules of Centrolobium paraense.</title>
        <authorList>
            <person name="Simoes-Araujo J.L.Sr."/>
            <person name="Barauna A.C."/>
            <person name="Silva K."/>
            <person name="Zilli J.E."/>
        </authorList>
    </citation>
    <scope>NUCLEOTIDE SEQUENCE [LARGE SCALE GENOMIC DNA]</scope>
    <source>
        <strain evidence="10 11">BR 10245</strain>
    </source>
</reference>
<evidence type="ECO:0000256" key="5">
    <source>
        <dbReference type="ARBA" id="ARBA00022970"/>
    </source>
</evidence>
<dbReference type="InterPro" id="IPR052157">
    <property type="entry name" value="BCAA_transport_permease"/>
</dbReference>
<keyword evidence="5" id="KW-0029">Amino-acid transport</keyword>
<dbReference type="CDD" id="cd06582">
    <property type="entry name" value="TM_PBP1_LivH_like"/>
    <property type="match status" value="1"/>
</dbReference>
<evidence type="ECO:0000256" key="1">
    <source>
        <dbReference type="ARBA" id="ARBA00004651"/>
    </source>
</evidence>
<dbReference type="Pfam" id="PF02653">
    <property type="entry name" value="BPD_transp_2"/>
    <property type="match status" value="1"/>
</dbReference>
<accession>A0A176Y7Q7</accession>
<keyword evidence="11" id="KW-1185">Reference proteome</keyword>
<keyword evidence="3" id="KW-1003">Cell membrane</keyword>
<name>A0A176Y7Q7_9BRAD</name>
<protein>
    <recommendedName>
        <fullName evidence="12">ABC transporter permease</fullName>
    </recommendedName>
</protein>
<evidence type="ECO:0000256" key="7">
    <source>
        <dbReference type="ARBA" id="ARBA00023136"/>
    </source>
</evidence>
<evidence type="ECO:0000256" key="6">
    <source>
        <dbReference type="ARBA" id="ARBA00022989"/>
    </source>
</evidence>
<dbReference type="GO" id="GO:0022857">
    <property type="term" value="F:transmembrane transporter activity"/>
    <property type="evidence" value="ECO:0007669"/>
    <property type="project" value="InterPro"/>
</dbReference>
<keyword evidence="2" id="KW-0813">Transport</keyword>
<evidence type="ECO:0000256" key="8">
    <source>
        <dbReference type="ARBA" id="ARBA00037998"/>
    </source>
</evidence>
<feature type="transmembrane region" description="Helical" evidence="9">
    <location>
        <begin position="47"/>
        <end position="67"/>
    </location>
</feature>
<dbReference type="GO" id="GO:0006865">
    <property type="term" value="P:amino acid transport"/>
    <property type="evidence" value="ECO:0007669"/>
    <property type="project" value="UniProtKB-KW"/>
</dbReference>
<dbReference type="RefSeq" id="WP_063708263.1">
    <property type="nucleotide sequence ID" value="NZ_LUUB01000118.1"/>
</dbReference>
<feature type="transmembrane region" description="Helical" evidence="9">
    <location>
        <begin position="191"/>
        <end position="212"/>
    </location>
</feature>
<organism evidence="10 11">
    <name type="scientific">Bradyrhizobium centrolobii</name>
    <dbReference type="NCBI Taxonomy" id="1505087"/>
    <lineage>
        <taxon>Bacteria</taxon>
        <taxon>Pseudomonadati</taxon>
        <taxon>Pseudomonadota</taxon>
        <taxon>Alphaproteobacteria</taxon>
        <taxon>Hyphomicrobiales</taxon>
        <taxon>Nitrobacteraceae</taxon>
        <taxon>Bradyrhizobium</taxon>
    </lineage>
</organism>
<keyword evidence="4 9" id="KW-0812">Transmembrane</keyword>
<dbReference type="PANTHER" id="PTHR11795:SF445">
    <property type="entry name" value="AMINO ACID ABC TRANSPORTER PERMEASE PROTEIN"/>
    <property type="match status" value="1"/>
</dbReference>
<feature type="transmembrane region" description="Helical" evidence="9">
    <location>
        <begin position="17"/>
        <end position="40"/>
    </location>
</feature>
<evidence type="ECO:0000313" key="11">
    <source>
        <dbReference type="Proteomes" id="UP000076959"/>
    </source>
</evidence>
<dbReference type="Proteomes" id="UP000076959">
    <property type="component" value="Unassembled WGS sequence"/>
</dbReference>
<gene>
    <name evidence="10" type="ORF">AYJ54_32485</name>
</gene>
<dbReference type="OrthoDB" id="9807115at2"/>
<feature type="transmembrane region" description="Helical" evidence="9">
    <location>
        <begin position="267"/>
        <end position="288"/>
    </location>
</feature>
<feature type="transmembrane region" description="Helical" evidence="9">
    <location>
        <begin position="150"/>
        <end position="170"/>
    </location>
</feature>
<sequence>MGIPLEQLLQAIPFEQLLIQTVNGIVTGMILALVASGLTLIFGIMDVVNFAHGELFMLGAYVGVITLAATGNFWVALVVATLTIALLGAAIHVTTLRPLLGRDPLTTILATFGISLVLQNYALWQFGPVARKIQEPFTGHFTLFYLDYPWYRLVIALLSAAIIGALWLFLKFGTYGIWIRATTQDRVMAQAMGIPVPSVLTVVFAIGAGMAAASGVLFGPLVGVNHAMGLDWVLKAFIVVVVGGMGNLGGSIAASIFIGLMESYASLWVSPAQAVIFSFVVLILTLLFRPTGLFVPTPK</sequence>
<dbReference type="STRING" id="1505087.AYJ54_32485"/>
<dbReference type="GO" id="GO:0005886">
    <property type="term" value="C:plasma membrane"/>
    <property type="evidence" value="ECO:0007669"/>
    <property type="project" value="UniProtKB-SubCell"/>
</dbReference>
<dbReference type="EMBL" id="LUUB01000118">
    <property type="protein sequence ID" value="OAE99618.1"/>
    <property type="molecule type" value="Genomic_DNA"/>
</dbReference>
<proteinExistence type="inferred from homology"/>
<dbReference type="InterPro" id="IPR001851">
    <property type="entry name" value="ABC_transp_permease"/>
</dbReference>